<dbReference type="PANTHER" id="PTHR38731">
    <property type="entry name" value="LIPL45-RELATED LIPOPROTEIN-RELATED"/>
    <property type="match status" value="1"/>
</dbReference>
<dbReference type="OrthoDB" id="5448452at2"/>
<dbReference type="RefSeq" id="WP_078791504.1">
    <property type="nucleotide sequence ID" value="NZ_FUWR01000030.1"/>
</dbReference>
<keyword evidence="4" id="KW-1185">Reference proteome</keyword>
<dbReference type="Gene3D" id="1.25.40.10">
    <property type="entry name" value="Tetratricopeptide repeat domain"/>
    <property type="match status" value="1"/>
</dbReference>
<gene>
    <name evidence="3" type="ORF">SAMN02745119_03250</name>
</gene>
<dbReference type="InterPro" id="IPR006860">
    <property type="entry name" value="FecR"/>
</dbReference>
<dbReference type="SUPFAM" id="SSF48452">
    <property type="entry name" value="TPR-like"/>
    <property type="match status" value="1"/>
</dbReference>
<feature type="chain" id="PRO_5012594568" evidence="1">
    <location>
        <begin position="22"/>
        <end position="348"/>
    </location>
</feature>
<dbReference type="Pfam" id="PF04773">
    <property type="entry name" value="FecR"/>
    <property type="match status" value="1"/>
</dbReference>
<proteinExistence type="predicted"/>
<dbReference type="InterPro" id="IPR011990">
    <property type="entry name" value="TPR-like_helical_dom_sf"/>
</dbReference>
<feature type="signal peptide" evidence="1">
    <location>
        <begin position="1"/>
        <end position="21"/>
    </location>
</feature>
<organism evidence="3 4">
    <name type="scientific">Trichlorobacter thiogenes</name>
    <dbReference type="NCBI Taxonomy" id="115783"/>
    <lineage>
        <taxon>Bacteria</taxon>
        <taxon>Pseudomonadati</taxon>
        <taxon>Thermodesulfobacteriota</taxon>
        <taxon>Desulfuromonadia</taxon>
        <taxon>Geobacterales</taxon>
        <taxon>Geobacteraceae</taxon>
        <taxon>Trichlorobacter</taxon>
    </lineage>
</organism>
<name>A0A1T4S5I7_9BACT</name>
<evidence type="ECO:0000259" key="2">
    <source>
        <dbReference type="Pfam" id="PF04773"/>
    </source>
</evidence>
<protein>
    <submittedName>
        <fullName evidence="3">FecR family protein</fullName>
    </submittedName>
</protein>
<dbReference type="STRING" id="115783.SAMN02745119_03250"/>
<keyword evidence="1" id="KW-0732">Signal</keyword>
<sequence length="348" mass="37480">MKKLLLILLVAAVFMPVLALAAPVGKITGLTGQAYMRVKAGVPYTPVAKGTAIATGTWIKTGPKGWVELTLNDKSTFTLANNTEFEVTSFLLTKNKREGTFNLAGGKLRASVVKFGGRQSGMTVKSGTAVAGIKGTEFLMLSQGQANVFFGNEGTVAVSGDGKSGQQPLTSATYVQNTRGLPPGEPVKVDQGTPLAEAKGIFDGVTAAEPPKEWTDSGKIVDICARWNINHGHYLADSGKYQEALNVFQIALDLTKVETVRADAHMERGAVYARFLSNPELALAEYLLVLEEYPKLPQAEFALFNAAQTLTEMGFNEQAKLRFEQYLKMYPQGTHRSNAETLLNGIGK</sequence>
<dbReference type="Proteomes" id="UP000190102">
    <property type="component" value="Unassembled WGS sequence"/>
</dbReference>
<evidence type="ECO:0000313" key="4">
    <source>
        <dbReference type="Proteomes" id="UP000190102"/>
    </source>
</evidence>
<reference evidence="4" key="1">
    <citation type="submission" date="2017-02" db="EMBL/GenBank/DDBJ databases">
        <authorList>
            <person name="Varghese N."/>
            <person name="Submissions S."/>
        </authorList>
    </citation>
    <scope>NUCLEOTIDE SEQUENCE [LARGE SCALE GENOMIC DNA]</scope>
    <source>
        <strain evidence="4">ATCC BAA-34</strain>
    </source>
</reference>
<dbReference type="AlphaFoldDB" id="A0A1T4S5I7"/>
<evidence type="ECO:0000313" key="3">
    <source>
        <dbReference type="EMBL" id="SKA23111.1"/>
    </source>
</evidence>
<dbReference type="Gene3D" id="2.60.120.1440">
    <property type="match status" value="1"/>
</dbReference>
<dbReference type="PANTHER" id="PTHR38731:SF1">
    <property type="entry name" value="FECR PROTEIN DOMAIN-CONTAINING PROTEIN"/>
    <property type="match status" value="1"/>
</dbReference>
<accession>A0A1T4S5I7</accession>
<dbReference type="EMBL" id="FUWR01000030">
    <property type="protein sequence ID" value="SKA23111.1"/>
    <property type="molecule type" value="Genomic_DNA"/>
</dbReference>
<evidence type="ECO:0000256" key="1">
    <source>
        <dbReference type="SAM" id="SignalP"/>
    </source>
</evidence>
<feature type="domain" description="FecR protein" evidence="2">
    <location>
        <begin position="59"/>
        <end position="147"/>
    </location>
</feature>